<evidence type="ECO:0000313" key="4">
    <source>
        <dbReference type="Proteomes" id="UP001295794"/>
    </source>
</evidence>
<gene>
    <name evidence="3" type="ORF">MYCIT1_LOCUS28067</name>
</gene>
<reference evidence="3" key="1">
    <citation type="submission" date="2023-11" db="EMBL/GenBank/DDBJ databases">
        <authorList>
            <person name="De Vega J J."/>
            <person name="De Vega J J."/>
        </authorList>
    </citation>
    <scope>NUCLEOTIDE SEQUENCE</scope>
</reference>
<feature type="transmembrane region" description="Helical" evidence="1">
    <location>
        <begin position="194"/>
        <end position="214"/>
    </location>
</feature>
<proteinExistence type="predicted"/>
<dbReference type="Proteomes" id="UP001295794">
    <property type="component" value="Unassembled WGS sequence"/>
</dbReference>
<evidence type="ECO:0000259" key="2">
    <source>
        <dbReference type="Pfam" id="PF20151"/>
    </source>
</evidence>
<organism evidence="3 4">
    <name type="scientific">Mycena citricolor</name>
    <dbReference type="NCBI Taxonomy" id="2018698"/>
    <lineage>
        <taxon>Eukaryota</taxon>
        <taxon>Fungi</taxon>
        <taxon>Dikarya</taxon>
        <taxon>Basidiomycota</taxon>
        <taxon>Agaricomycotina</taxon>
        <taxon>Agaricomycetes</taxon>
        <taxon>Agaricomycetidae</taxon>
        <taxon>Agaricales</taxon>
        <taxon>Marasmiineae</taxon>
        <taxon>Mycenaceae</taxon>
        <taxon>Mycena</taxon>
    </lineage>
</organism>
<protein>
    <recommendedName>
        <fullName evidence="2">DUF6533 domain-containing protein</fullName>
    </recommendedName>
</protein>
<feature type="transmembrane region" description="Helical" evidence="1">
    <location>
        <begin position="154"/>
        <end position="174"/>
    </location>
</feature>
<dbReference type="AlphaFoldDB" id="A0AAD2HPE0"/>
<dbReference type="EMBL" id="CAVNYO010000423">
    <property type="protein sequence ID" value="CAK5278614.1"/>
    <property type="molecule type" value="Genomic_DNA"/>
</dbReference>
<keyword evidence="1" id="KW-0812">Transmembrane</keyword>
<comment type="caution">
    <text evidence="3">The sequence shown here is derived from an EMBL/GenBank/DDBJ whole genome shotgun (WGS) entry which is preliminary data.</text>
</comment>
<dbReference type="InterPro" id="IPR045340">
    <property type="entry name" value="DUF6533"/>
</dbReference>
<feature type="transmembrane region" description="Helical" evidence="1">
    <location>
        <begin position="226"/>
        <end position="248"/>
    </location>
</feature>
<keyword evidence="1" id="KW-0472">Membrane</keyword>
<feature type="transmembrane region" description="Helical" evidence="1">
    <location>
        <begin position="70"/>
        <end position="88"/>
    </location>
</feature>
<evidence type="ECO:0000256" key="1">
    <source>
        <dbReference type="SAM" id="Phobius"/>
    </source>
</evidence>
<name>A0AAD2HPE0_9AGAR</name>
<dbReference type="Pfam" id="PF20151">
    <property type="entry name" value="DUF6533"/>
    <property type="match status" value="1"/>
</dbReference>
<accession>A0AAD2HPE0</accession>
<sequence length="312" mass="35333">MSNSTSSESPAALEAALQLIFSEMEKTRTENYSQLSSIAFLLYDIIFRIDKEYEYVWKSRGSIVKYLYFFARYYGLLYNATIFVGMILRPSGLELHDNYCTLVTNIVGLSPSVCNFYLELYSSIKSGITTAETVFSAPLGMPWPGCFAYPKVKFTLICWIPTAIIATIFFLMTLATMFRQNATNLRSMKRISPLFASFVGDGVIFFFLIFAILMSTMFMTLLFKNALANFLGGWLIAIYSFSACRLILNLREVSQRSLEDTVMLHSTAFNESTIRSPVFASGSTINASRGHVESSADLEVRDMRFRRQTVDM</sequence>
<keyword evidence="1" id="KW-1133">Transmembrane helix</keyword>
<keyword evidence="4" id="KW-1185">Reference proteome</keyword>
<feature type="domain" description="DUF6533" evidence="2">
    <location>
        <begin position="32"/>
        <end position="77"/>
    </location>
</feature>
<evidence type="ECO:0000313" key="3">
    <source>
        <dbReference type="EMBL" id="CAK5278614.1"/>
    </source>
</evidence>